<feature type="compositionally biased region" description="Basic and acidic residues" evidence="5">
    <location>
        <begin position="364"/>
        <end position="378"/>
    </location>
</feature>
<evidence type="ECO:0000256" key="1">
    <source>
        <dbReference type="ARBA" id="ARBA00004123"/>
    </source>
</evidence>
<dbReference type="InterPro" id="IPR005120">
    <property type="entry name" value="UPF3_dom"/>
</dbReference>
<dbReference type="GO" id="GO:0005730">
    <property type="term" value="C:nucleolus"/>
    <property type="evidence" value="ECO:0007669"/>
    <property type="project" value="TreeGrafter"/>
</dbReference>
<feature type="region of interest" description="Disordered" evidence="5">
    <location>
        <begin position="331"/>
        <end position="498"/>
    </location>
</feature>
<evidence type="ECO:0000256" key="2">
    <source>
        <dbReference type="ARBA" id="ARBA00005991"/>
    </source>
</evidence>
<keyword evidence="3" id="KW-0866">Nonsense-mediated mRNA decay</keyword>
<feature type="compositionally biased region" description="Basic and acidic residues" evidence="5">
    <location>
        <begin position="415"/>
        <end position="424"/>
    </location>
</feature>
<dbReference type="AlphaFoldDB" id="A0AAD8HXC3"/>
<comment type="caution">
    <text evidence="7">The sequence shown here is derived from an EMBL/GenBank/DDBJ whole genome shotgun (WGS) entry which is preliminary data.</text>
</comment>
<feature type="region of interest" description="Disordered" evidence="5">
    <location>
        <begin position="171"/>
        <end position="212"/>
    </location>
</feature>
<dbReference type="Gene3D" id="3.30.70.330">
    <property type="match status" value="1"/>
</dbReference>
<dbReference type="Proteomes" id="UP001237642">
    <property type="component" value="Unassembled WGS sequence"/>
</dbReference>
<dbReference type="Pfam" id="PF03467">
    <property type="entry name" value="Smg4_UPF3"/>
    <property type="match status" value="1"/>
</dbReference>
<evidence type="ECO:0000313" key="8">
    <source>
        <dbReference type="Proteomes" id="UP001237642"/>
    </source>
</evidence>
<sequence>MKGVADRTKVVLRHLPPTITPAMLVDQFDDRFANRYKFISFRPGNNSAKHQIYSRAYIDFQKPEDVIEFADFFRGHVFVNEKGTQFKTVVEYAPSQRVAKHLSKKDGREGTIYKDPVYMEFLESITKPIENLPSAEIQLERREAERVGAAKDSPIVTPLMQFVRQKRAAKGGSRRFLSNGKPARTGGISSGTSGSVRRGSEKKKYIIRDTAKSSSGKEKSAYIMVPKRNDQQIPDKVIAVAASGTEILGEASGVPGITEVGKKKILLLKGREKEISHASVDLSLKETIPSPVRNSTGVTALKQNNQREAGGKIIRSILLNKDLRQNTSMLQSNTHNQEKDKRVPHPPKGQTLHDTNGDNTVTTEKQDRRTRNKGRPDRGVWTALRRSDGSHASNESLPSANSMRTQVLVDPAEGGQRDSKKDMLNSKSGELRNIGSGRHVSFENGSYKHGGRRGPQPNGRVTDGSLNIGERKPSKKGSSSGFGLHEKQVWVQKSSSGS</sequence>
<dbReference type="GO" id="GO:0003729">
    <property type="term" value="F:mRNA binding"/>
    <property type="evidence" value="ECO:0007669"/>
    <property type="project" value="TreeGrafter"/>
</dbReference>
<evidence type="ECO:0000259" key="6">
    <source>
        <dbReference type="Pfam" id="PF03467"/>
    </source>
</evidence>
<comment type="subcellular location">
    <subcellularLocation>
        <location evidence="1">Nucleus</location>
    </subcellularLocation>
</comment>
<dbReference type="InterPro" id="IPR012677">
    <property type="entry name" value="Nucleotide-bd_a/b_plait_sf"/>
</dbReference>
<dbReference type="GO" id="GO:0000184">
    <property type="term" value="P:nuclear-transcribed mRNA catabolic process, nonsense-mediated decay"/>
    <property type="evidence" value="ECO:0007669"/>
    <property type="project" value="UniProtKB-KW"/>
</dbReference>
<organism evidence="7 8">
    <name type="scientific">Heracleum sosnowskyi</name>
    <dbReference type="NCBI Taxonomy" id="360622"/>
    <lineage>
        <taxon>Eukaryota</taxon>
        <taxon>Viridiplantae</taxon>
        <taxon>Streptophyta</taxon>
        <taxon>Embryophyta</taxon>
        <taxon>Tracheophyta</taxon>
        <taxon>Spermatophyta</taxon>
        <taxon>Magnoliopsida</taxon>
        <taxon>eudicotyledons</taxon>
        <taxon>Gunneridae</taxon>
        <taxon>Pentapetalae</taxon>
        <taxon>asterids</taxon>
        <taxon>campanulids</taxon>
        <taxon>Apiales</taxon>
        <taxon>Apiaceae</taxon>
        <taxon>Apioideae</taxon>
        <taxon>apioid superclade</taxon>
        <taxon>Tordylieae</taxon>
        <taxon>Tordyliinae</taxon>
        <taxon>Heracleum</taxon>
    </lineage>
</organism>
<evidence type="ECO:0000256" key="3">
    <source>
        <dbReference type="ARBA" id="ARBA00023161"/>
    </source>
</evidence>
<feature type="compositionally biased region" description="Polar residues" evidence="5">
    <location>
        <begin position="352"/>
        <end position="363"/>
    </location>
</feature>
<dbReference type="InterPro" id="IPR035979">
    <property type="entry name" value="RBD_domain_sf"/>
</dbReference>
<proteinExistence type="inferred from homology"/>
<dbReference type="PANTHER" id="PTHR13112:SF0">
    <property type="entry name" value="FI21285P1"/>
    <property type="match status" value="1"/>
</dbReference>
<feature type="domain" description="UPF3" evidence="6">
    <location>
        <begin position="6"/>
        <end position="168"/>
    </location>
</feature>
<feature type="compositionally biased region" description="Polar residues" evidence="5">
    <location>
        <begin position="390"/>
        <end position="405"/>
    </location>
</feature>
<dbReference type="CDD" id="cd12455">
    <property type="entry name" value="RRM_like_Smg4_UPF3"/>
    <property type="match status" value="1"/>
</dbReference>
<dbReference type="SUPFAM" id="SSF54928">
    <property type="entry name" value="RNA-binding domain, RBD"/>
    <property type="match status" value="1"/>
</dbReference>
<gene>
    <name evidence="7" type="ORF">POM88_030410</name>
</gene>
<feature type="compositionally biased region" description="Basic and acidic residues" evidence="5">
    <location>
        <begin position="198"/>
        <end position="212"/>
    </location>
</feature>
<reference evidence="7" key="1">
    <citation type="submission" date="2023-02" db="EMBL/GenBank/DDBJ databases">
        <title>Genome of toxic invasive species Heracleum sosnowskyi carries increased number of genes despite the absence of recent whole-genome duplications.</title>
        <authorList>
            <person name="Schelkunov M."/>
            <person name="Shtratnikova V."/>
            <person name="Makarenko M."/>
            <person name="Klepikova A."/>
            <person name="Omelchenko D."/>
            <person name="Novikova G."/>
            <person name="Obukhova E."/>
            <person name="Bogdanov V."/>
            <person name="Penin A."/>
            <person name="Logacheva M."/>
        </authorList>
    </citation>
    <scope>NUCLEOTIDE SEQUENCE</scope>
    <source>
        <strain evidence="7">Hsosn_3</strain>
        <tissue evidence="7">Leaf</tissue>
    </source>
</reference>
<reference evidence="7" key="2">
    <citation type="submission" date="2023-05" db="EMBL/GenBank/DDBJ databases">
        <authorList>
            <person name="Schelkunov M.I."/>
        </authorList>
    </citation>
    <scope>NUCLEOTIDE SEQUENCE</scope>
    <source>
        <strain evidence="7">Hsosn_3</strain>
        <tissue evidence="7">Leaf</tissue>
    </source>
</reference>
<accession>A0AAD8HXC3</accession>
<feature type="compositionally biased region" description="Low complexity" evidence="5">
    <location>
        <begin position="184"/>
        <end position="197"/>
    </location>
</feature>
<evidence type="ECO:0000256" key="4">
    <source>
        <dbReference type="ARBA" id="ARBA00023242"/>
    </source>
</evidence>
<comment type="similarity">
    <text evidence="2">Belongs to the RENT3 family.</text>
</comment>
<dbReference type="GO" id="GO:0005737">
    <property type="term" value="C:cytoplasm"/>
    <property type="evidence" value="ECO:0007669"/>
    <property type="project" value="TreeGrafter"/>
</dbReference>
<evidence type="ECO:0000313" key="7">
    <source>
        <dbReference type="EMBL" id="KAK1374217.1"/>
    </source>
</evidence>
<evidence type="ECO:0000256" key="5">
    <source>
        <dbReference type="SAM" id="MobiDB-lite"/>
    </source>
</evidence>
<protein>
    <submittedName>
        <fullName evidence="7">Regulator of nonsense transcripts like</fullName>
    </submittedName>
</protein>
<dbReference type="InterPro" id="IPR039722">
    <property type="entry name" value="Upf3"/>
</dbReference>
<name>A0AAD8HXC3_9APIA</name>
<keyword evidence="8" id="KW-1185">Reference proteome</keyword>
<keyword evidence="4" id="KW-0539">Nucleus</keyword>
<dbReference type="EMBL" id="JAUIZM010000007">
    <property type="protein sequence ID" value="KAK1374217.1"/>
    <property type="molecule type" value="Genomic_DNA"/>
</dbReference>
<dbReference type="GO" id="GO:0045727">
    <property type="term" value="P:positive regulation of translation"/>
    <property type="evidence" value="ECO:0007669"/>
    <property type="project" value="TreeGrafter"/>
</dbReference>
<dbReference type="PANTHER" id="PTHR13112">
    <property type="entry name" value="UPF3 REGULATOR OF NONSENSE TRANSCRIPTS-LIKE PROTEIN"/>
    <property type="match status" value="1"/>
</dbReference>